<dbReference type="AlphaFoldDB" id="A0A2P7AWB2"/>
<evidence type="ECO:0000313" key="2">
    <source>
        <dbReference type="Proteomes" id="UP000241158"/>
    </source>
</evidence>
<dbReference type="OrthoDB" id="8115346at2"/>
<gene>
    <name evidence="1" type="ORF">CU100_13015</name>
</gene>
<accession>A0A2P7AWB2</accession>
<comment type="caution">
    <text evidence="1">The sequence shown here is derived from an EMBL/GenBank/DDBJ whole genome shotgun (WGS) entry which is preliminary data.</text>
</comment>
<name>A0A2P7AWB2_9HYPH</name>
<dbReference type="Proteomes" id="UP000241158">
    <property type="component" value="Unassembled WGS sequence"/>
</dbReference>
<dbReference type="RefSeq" id="WP_106716947.1">
    <property type="nucleotide sequence ID" value="NZ_JACHXT010000001.1"/>
</dbReference>
<dbReference type="EMBL" id="PGGN01000002">
    <property type="protein sequence ID" value="PSH58505.1"/>
    <property type="molecule type" value="Genomic_DNA"/>
</dbReference>
<organism evidence="1 2">
    <name type="scientific">Phyllobacterium endophyticum</name>
    <dbReference type="NCBI Taxonomy" id="1149773"/>
    <lineage>
        <taxon>Bacteria</taxon>
        <taxon>Pseudomonadati</taxon>
        <taxon>Pseudomonadota</taxon>
        <taxon>Alphaproteobacteria</taxon>
        <taxon>Hyphomicrobiales</taxon>
        <taxon>Phyllobacteriaceae</taxon>
        <taxon>Phyllobacterium</taxon>
    </lineage>
</organism>
<proteinExistence type="predicted"/>
<evidence type="ECO:0000313" key="1">
    <source>
        <dbReference type="EMBL" id="PSH58505.1"/>
    </source>
</evidence>
<reference evidence="2" key="1">
    <citation type="submission" date="2017-11" db="EMBL/GenBank/DDBJ databases">
        <authorList>
            <person name="Kuznetsova I."/>
            <person name="Sazanova A."/>
            <person name="Chirak E."/>
            <person name="Safronova V."/>
            <person name="Willems A."/>
        </authorList>
    </citation>
    <scope>NUCLEOTIDE SEQUENCE [LARGE SCALE GENOMIC DNA]</scope>
    <source>
        <strain evidence="2">PEPV15</strain>
    </source>
</reference>
<protein>
    <submittedName>
        <fullName evidence="1">Uncharacterized protein</fullName>
    </submittedName>
</protein>
<sequence>MERPEPNSVDEDANWEALANFVEYSGINKDRGERCRLEADVSFRSDRNADERTRVHISFRDDEVSPVRFTEKGDLNPVNVHTEFRLTSSIFTYEDGELHIAGSSPKLGDYRVRITPV</sequence>
<keyword evidence="2" id="KW-1185">Reference proteome</keyword>